<organism evidence="1 2">
    <name type="scientific">Limosilactobacillus mucosae</name>
    <name type="common">Lactobacillus mucosae</name>
    <dbReference type="NCBI Taxonomy" id="97478"/>
    <lineage>
        <taxon>Bacteria</taxon>
        <taxon>Bacillati</taxon>
        <taxon>Bacillota</taxon>
        <taxon>Bacilli</taxon>
        <taxon>Lactobacillales</taxon>
        <taxon>Lactobacillaceae</taxon>
        <taxon>Limosilactobacillus</taxon>
    </lineage>
</organism>
<evidence type="ECO:0000313" key="2">
    <source>
        <dbReference type="Proteomes" id="UP001218021"/>
    </source>
</evidence>
<reference evidence="1" key="1">
    <citation type="submission" date="2023-01" db="EMBL/GenBank/DDBJ databases">
        <title>Genome analysis of 13 Lactobacillus isolated from gut of wild boar.</title>
        <authorList>
            <person name="Papp P."/>
            <person name="Libisch B."/>
            <person name="Nagy T."/>
            <person name="Olasz F."/>
        </authorList>
    </citation>
    <scope>NUCLEOTIDE SEQUENCE</scope>
    <source>
        <strain evidence="1">F108</strain>
    </source>
</reference>
<accession>A0AAJ1M9B8</accession>
<gene>
    <name evidence="1" type="ORF">PO158_09300</name>
</gene>
<comment type="caution">
    <text evidence="1">The sequence shown here is derived from an EMBL/GenBank/DDBJ whole genome shotgun (WGS) entry which is preliminary data.</text>
</comment>
<dbReference type="AlphaFoldDB" id="A0AAJ1M9B8"/>
<evidence type="ECO:0000313" key="1">
    <source>
        <dbReference type="EMBL" id="MDC2828475.1"/>
    </source>
</evidence>
<name>A0AAJ1M9B8_LIMMU</name>
<dbReference type="Proteomes" id="UP001218021">
    <property type="component" value="Unassembled WGS sequence"/>
</dbReference>
<protein>
    <submittedName>
        <fullName evidence="1">Uncharacterized protein</fullName>
    </submittedName>
</protein>
<proteinExistence type="predicted"/>
<dbReference type="RefSeq" id="WP_272207426.1">
    <property type="nucleotide sequence ID" value="NZ_JAQONC010000001.1"/>
</dbReference>
<dbReference type="EMBL" id="JAQOND010000032">
    <property type="protein sequence ID" value="MDC2828475.1"/>
    <property type="molecule type" value="Genomic_DNA"/>
</dbReference>
<sequence>MTQEIKNTETVTIETEFHNGDVWNQTLTNRKTGDRFMIGLIQGEENVESEWNFDVLRELITENITSYLPVDPNAHKRLGICTVNYYNYQMQCEFTFEPWPECPDDGWYVENAWVLSAIAN</sequence>